<dbReference type="InParanoid" id="A0BDD5"/>
<feature type="coiled-coil region" evidence="1">
    <location>
        <begin position="150"/>
        <end position="184"/>
    </location>
</feature>
<dbReference type="OMA" id="SICIPNQ"/>
<evidence type="ECO:0000313" key="3">
    <source>
        <dbReference type="Proteomes" id="UP000000600"/>
    </source>
</evidence>
<dbReference type="GeneID" id="5009734"/>
<reference evidence="2 3" key="1">
    <citation type="journal article" date="2006" name="Nature">
        <title>Global trends of whole-genome duplications revealed by the ciliate Paramecium tetraurelia.</title>
        <authorList>
            <consortium name="Genoscope"/>
            <person name="Aury J.-M."/>
            <person name="Jaillon O."/>
            <person name="Duret L."/>
            <person name="Noel B."/>
            <person name="Jubin C."/>
            <person name="Porcel B.M."/>
            <person name="Segurens B."/>
            <person name="Daubin V."/>
            <person name="Anthouard V."/>
            <person name="Aiach N."/>
            <person name="Arnaiz O."/>
            <person name="Billaut A."/>
            <person name="Beisson J."/>
            <person name="Blanc I."/>
            <person name="Bouhouche K."/>
            <person name="Camara F."/>
            <person name="Duharcourt S."/>
            <person name="Guigo R."/>
            <person name="Gogendeau D."/>
            <person name="Katinka M."/>
            <person name="Keller A.-M."/>
            <person name="Kissmehl R."/>
            <person name="Klotz C."/>
            <person name="Koll F."/>
            <person name="Le Moue A."/>
            <person name="Lepere C."/>
            <person name="Malinsky S."/>
            <person name="Nowacki M."/>
            <person name="Nowak J.K."/>
            <person name="Plattner H."/>
            <person name="Poulain J."/>
            <person name="Ruiz F."/>
            <person name="Serrano V."/>
            <person name="Zagulski M."/>
            <person name="Dessen P."/>
            <person name="Betermier M."/>
            <person name="Weissenbach J."/>
            <person name="Scarpelli C."/>
            <person name="Schachter V."/>
            <person name="Sperling L."/>
            <person name="Meyer E."/>
            <person name="Cohen J."/>
            <person name="Wincker P."/>
        </authorList>
    </citation>
    <scope>NUCLEOTIDE SEQUENCE [LARGE SCALE GENOMIC DNA]</scope>
    <source>
        <strain evidence="2 3">Stock d4-2</strain>
    </source>
</reference>
<gene>
    <name evidence="2" type="ORF">GSPATT00027580001</name>
</gene>
<evidence type="ECO:0008006" key="4">
    <source>
        <dbReference type="Google" id="ProtNLM"/>
    </source>
</evidence>
<name>A0BDD5_PARTE</name>
<dbReference type="Proteomes" id="UP000000600">
    <property type="component" value="Unassembled WGS sequence"/>
</dbReference>
<dbReference type="STRING" id="5888.A0BDD5"/>
<evidence type="ECO:0000256" key="1">
    <source>
        <dbReference type="SAM" id="Coils"/>
    </source>
</evidence>
<keyword evidence="3" id="KW-1185">Reference proteome</keyword>
<dbReference type="RefSeq" id="XP_001423950.1">
    <property type="nucleotide sequence ID" value="XM_001423913.1"/>
</dbReference>
<dbReference type="HOGENOM" id="CLU_470503_0_0_1"/>
<protein>
    <recommendedName>
        <fullName evidence="4">mRNA decay factor PAT1 domain-containing protein</fullName>
    </recommendedName>
</protein>
<dbReference type="EMBL" id="CT867987">
    <property type="protein sequence ID" value="CAK56552.1"/>
    <property type="molecule type" value="Genomic_DNA"/>
</dbReference>
<evidence type="ECO:0000313" key="2">
    <source>
        <dbReference type="EMBL" id="CAK56552.1"/>
    </source>
</evidence>
<accession>A0BDD5</accession>
<organism evidence="2 3">
    <name type="scientific">Paramecium tetraurelia</name>
    <dbReference type="NCBI Taxonomy" id="5888"/>
    <lineage>
        <taxon>Eukaryota</taxon>
        <taxon>Sar</taxon>
        <taxon>Alveolata</taxon>
        <taxon>Ciliophora</taxon>
        <taxon>Intramacronucleata</taxon>
        <taxon>Oligohymenophorea</taxon>
        <taxon>Peniculida</taxon>
        <taxon>Parameciidae</taxon>
        <taxon>Paramecium</taxon>
    </lineage>
</organism>
<dbReference type="KEGG" id="ptm:GSPATT00027580001"/>
<dbReference type="AlphaFoldDB" id="A0BDD5"/>
<sequence>MYNFQDQQLLYGLELAKLRYSKEEERARNKKAHFFQQQPQHFNQYEHPSSIFTRSSLDSIPLAQPGMPVIPIPFTMMPWPMESQIQMGFDFQKSKQQQEIRQQRIENIMNLGKPKPIQKPGDKILYPHDPQYFNNSRLSSLGSSQLSQYPQQYQQQYQQQQQQYQQQQQQYQQYQQQQLQKQQQQKQEIDKLLISNQYDKHIPYKKQEQLNDKQLKEEFKSSLHKSKLSSSLMKSSSHSSQQNFLKKAKKKLPVSTKKFRIFKASIIFISYYIKTLNSEIEKKLKICREKDAQIPNILDYLLGQYEGALEQQMIEFLNNKVDFKVEIGKDKENQAKYDKVFAFIIRFLTQAQTVKADDISPLFFDFLRSICIPNQFPPLDYFIQYEVERIRFNTIGQIGKIGESIQLMIIEGVILLRILVNQMIFKAWEYHPSQSDQDVLFFVHRNALIVGSILVHIYLERYANEIPLKFDWKKVNWNKINILPQIFDDEPDGKKAVIKNLLPIQIISPYLKYLAAQTKKNNEIQDLLNKIMQGYLKELNKQTEIFLRDKEEKPRMINLIMNTIYREIYVSKKPRRYDSD</sequence>
<proteinExistence type="predicted"/>
<dbReference type="OrthoDB" id="303670at2759"/>
<keyword evidence="1" id="KW-0175">Coiled coil</keyword>